<dbReference type="PANTHER" id="PTHR11361:SF34">
    <property type="entry name" value="DNA MISMATCH REPAIR PROTEIN MSH1, MITOCHONDRIAL"/>
    <property type="match status" value="1"/>
</dbReference>
<gene>
    <name evidence="9" type="primary">mutS</name>
    <name evidence="12" type="ORF">A2161_03715</name>
</gene>
<dbReference type="Gene3D" id="3.30.420.110">
    <property type="entry name" value="MutS, connector domain"/>
    <property type="match status" value="1"/>
</dbReference>
<dbReference type="Pfam" id="PF05190">
    <property type="entry name" value="MutS_IV"/>
    <property type="match status" value="1"/>
</dbReference>
<dbReference type="InterPro" id="IPR007696">
    <property type="entry name" value="DNA_mismatch_repair_MutS_core"/>
</dbReference>
<dbReference type="SMART" id="SM00534">
    <property type="entry name" value="MUTSac"/>
    <property type="match status" value="1"/>
</dbReference>
<dbReference type="SUPFAM" id="SSF52540">
    <property type="entry name" value="P-loop containing nucleoside triphosphate hydrolases"/>
    <property type="match status" value="1"/>
</dbReference>
<dbReference type="SUPFAM" id="SSF55271">
    <property type="entry name" value="DNA repair protein MutS, domain I"/>
    <property type="match status" value="1"/>
</dbReference>
<dbReference type="NCBIfam" id="NF003810">
    <property type="entry name" value="PRK05399.1"/>
    <property type="match status" value="1"/>
</dbReference>
<dbReference type="Pfam" id="PF05192">
    <property type="entry name" value="MutS_III"/>
    <property type="match status" value="1"/>
</dbReference>
<dbReference type="InterPro" id="IPR016151">
    <property type="entry name" value="DNA_mismatch_repair_MutS_N"/>
</dbReference>
<dbReference type="Pfam" id="PF01624">
    <property type="entry name" value="MutS_I"/>
    <property type="match status" value="1"/>
</dbReference>
<dbReference type="SMART" id="SM00533">
    <property type="entry name" value="MUTSd"/>
    <property type="match status" value="1"/>
</dbReference>
<evidence type="ECO:0000256" key="4">
    <source>
        <dbReference type="ARBA" id="ARBA00022763"/>
    </source>
</evidence>
<evidence type="ECO:0000256" key="8">
    <source>
        <dbReference type="ARBA" id="ARBA00024647"/>
    </source>
</evidence>
<dbReference type="GO" id="GO:0030983">
    <property type="term" value="F:mismatched DNA binding"/>
    <property type="evidence" value="ECO:0007669"/>
    <property type="project" value="InterPro"/>
</dbReference>
<feature type="binding site" evidence="9">
    <location>
        <begin position="628"/>
        <end position="635"/>
    </location>
    <ligand>
        <name>ATP</name>
        <dbReference type="ChEBI" id="CHEBI:30616"/>
    </ligand>
</feature>
<dbReference type="InterPro" id="IPR045076">
    <property type="entry name" value="MutS"/>
</dbReference>
<evidence type="ECO:0000256" key="7">
    <source>
        <dbReference type="ARBA" id="ARBA00023204"/>
    </source>
</evidence>
<evidence type="ECO:0000256" key="9">
    <source>
        <dbReference type="HAMAP-Rule" id="MF_00096"/>
    </source>
</evidence>
<dbReference type="GO" id="GO:0005524">
    <property type="term" value="F:ATP binding"/>
    <property type="evidence" value="ECO:0007669"/>
    <property type="project" value="UniProtKB-UniRule"/>
</dbReference>
<dbReference type="InterPro" id="IPR007861">
    <property type="entry name" value="DNA_mismatch_repair_MutS_clamp"/>
</dbReference>
<dbReference type="CDD" id="cd03284">
    <property type="entry name" value="ABC_MutS1"/>
    <property type="match status" value="1"/>
</dbReference>
<reference evidence="12 13" key="1">
    <citation type="journal article" date="2016" name="Nat. Commun.">
        <title>Thousands of microbial genomes shed light on interconnected biogeochemical processes in an aquifer system.</title>
        <authorList>
            <person name="Anantharaman K."/>
            <person name="Brown C.T."/>
            <person name="Hug L.A."/>
            <person name="Sharon I."/>
            <person name="Castelle C.J."/>
            <person name="Probst A.J."/>
            <person name="Thomas B.C."/>
            <person name="Singh A."/>
            <person name="Wilkins M.J."/>
            <person name="Karaoz U."/>
            <person name="Brodie E.L."/>
            <person name="Williams K.H."/>
            <person name="Hubbard S.S."/>
            <person name="Banfield J.F."/>
        </authorList>
    </citation>
    <scope>NUCLEOTIDE SEQUENCE [LARGE SCALE GENOMIC DNA]</scope>
</reference>
<dbReference type="HAMAP" id="MF_00096">
    <property type="entry name" value="MutS"/>
    <property type="match status" value="1"/>
</dbReference>
<dbReference type="GO" id="GO:0006298">
    <property type="term" value="P:mismatch repair"/>
    <property type="evidence" value="ECO:0007669"/>
    <property type="project" value="UniProtKB-UniRule"/>
</dbReference>
<feature type="domain" description="DNA mismatch repair proteins mutS family" evidence="11">
    <location>
        <begin position="702"/>
        <end position="718"/>
    </location>
</feature>
<dbReference type="PIRSF" id="PIRSF037677">
    <property type="entry name" value="DNA_mis_repair_Msh6"/>
    <property type="match status" value="1"/>
</dbReference>
<comment type="similarity">
    <text evidence="1 9 10">Belongs to the DNA mismatch repair MutS family.</text>
</comment>
<dbReference type="GO" id="GO:0003684">
    <property type="term" value="F:damaged DNA binding"/>
    <property type="evidence" value="ECO:0007669"/>
    <property type="project" value="UniProtKB-UniRule"/>
</dbReference>
<protein>
    <recommendedName>
        <fullName evidence="2 9">DNA mismatch repair protein MutS</fullName>
    </recommendedName>
</protein>
<dbReference type="InterPro" id="IPR005748">
    <property type="entry name" value="DNA_mismatch_repair_MutS"/>
</dbReference>
<name>A0A1F7RXE4_9BACT</name>
<dbReference type="FunFam" id="1.10.1420.10:FF:000001">
    <property type="entry name" value="DNA mismatch repair protein MutS"/>
    <property type="match status" value="1"/>
</dbReference>
<evidence type="ECO:0000313" key="12">
    <source>
        <dbReference type="EMBL" id="OGL46203.1"/>
    </source>
</evidence>
<dbReference type="Gene3D" id="3.40.1170.10">
    <property type="entry name" value="DNA repair protein MutS, domain I"/>
    <property type="match status" value="1"/>
</dbReference>
<keyword evidence="3 9" id="KW-0547">Nucleotide-binding</keyword>
<dbReference type="Pfam" id="PF00488">
    <property type="entry name" value="MutS_V"/>
    <property type="match status" value="1"/>
</dbReference>
<evidence type="ECO:0000256" key="6">
    <source>
        <dbReference type="ARBA" id="ARBA00023125"/>
    </source>
</evidence>
<dbReference type="InterPro" id="IPR017261">
    <property type="entry name" value="DNA_mismatch_repair_MutS/MSH"/>
</dbReference>
<dbReference type="Pfam" id="PF05188">
    <property type="entry name" value="MutS_II"/>
    <property type="match status" value="1"/>
</dbReference>
<evidence type="ECO:0000256" key="1">
    <source>
        <dbReference type="ARBA" id="ARBA00006271"/>
    </source>
</evidence>
<evidence type="ECO:0000313" key="13">
    <source>
        <dbReference type="Proteomes" id="UP000179266"/>
    </source>
</evidence>
<comment type="caution">
    <text evidence="12">The sequence shown here is derived from an EMBL/GenBank/DDBJ whole genome shotgun (WGS) entry which is preliminary data.</text>
</comment>
<dbReference type="Gene3D" id="3.40.50.300">
    <property type="entry name" value="P-loop containing nucleotide triphosphate hydrolases"/>
    <property type="match status" value="1"/>
</dbReference>
<dbReference type="AlphaFoldDB" id="A0A1F7RXE4"/>
<sequence>MQTKITPMMQQYKKIKNQHPGSILMFRMGDFYEMFFEDAVLASKVLNIALTSRERGEKENRIPMCGVPYHSVDPYIAKLIGSGYRVAICDQLEDPKKARGIVKRDVTRVITPGTLVESHLLNEKENNYLASINVFPVKNSVIGFSFLDLSTGDFFVCEFEGDKWLSKFIDEFERLNPKEILIADSEAENSFVKTIGQKFPSVLLSTCPEWYFDSESAFRTLTRHFKTKNLEGYGIVKMTSSITSAGALLQYVEDTQKGALNNITKIKVYNVNQYMVLDESTTKNLELIVSLDGYTKQGSLLDLIDQTRTAMGGRLMKYWLLHPLLDKEQIKHRQNGIEELKNSMMLREKLQDTLKSISDLERLISRISLEAANPRDVVALKNSIQIVPALKILLSEAVSTFISDISNGMEEMPDVVNLIENSIVDSPPVALRDGGIIKPGYNSELDEIRDIRKSGKDWITKLEAAEKSRTNIPSLKVRFNKVFGYYIEITKTHLSKVPQDYIRKQTMVNAERFITPDLKEFEAKVLNAEERINDLEFELFETVRKEVALHVSRIQKLAQDIALLDVAASLAEVAFRFNYTRPDVDDSYIIEIKEGRHPVLEQFQMDEPFIANDTSMNCDANRLLIITGPNMAGKSTYMRQVALIVLMAQTGSFVPCDSAHIGIVDRIFTRVGASDRLLKGQSTFMVEMSETANILNNASKRSLILLDEIGRGTSTFDGLSIAWAAAEFIHDENKIGAKTLFATHYHELTDLASTNEGVKNYSIAVREWNDEVVFLRKVVEGGTDRSYGIQVARLAGLPIEIIERAKEILANLEANELDPEGKPALARTDKPKSSDSPAQLHLFAGLPNPIEKILDSTNINNLTPLEALALVDKMKKMLKKLP</sequence>
<dbReference type="InterPro" id="IPR007860">
    <property type="entry name" value="DNA_mmatch_repair_MutS_con_dom"/>
</dbReference>
<dbReference type="SUPFAM" id="SSF48334">
    <property type="entry name" value="DNA repair protein MutS, domain III"/>
    <property type="match status" value="1"/>
</dbReference>
<proteinExistence type="inferred from homology"/>
<dbReference type="InterPro" id="IPR036187">
    <property type="entry name" value="DNA_mismatch_repair_MutS_sf"/>
</dbReference>
<keyword evidence="6 9" id="KW-0238">DNA-binding</keyword>
<dbReference type="GO" id="GO:0005829">
    <property type="term" value="C:cytosol"/>
    <property type="evidence" value="ECO:0007669"/>
    <property type="project" value="TreeGrafter"/>
</dbReference>
<dbReference type="InterPro" id="IPR000432">
    <property type="entry name" value="DNA_mismatch_repair_MutS_C"/>
</dbReference>
<evidence type="ECO:0000256" key="10">
    <source>
        <dbReference type="RuleBase" id="RU003756"/>
    </source>
</evidence>
<evidence type="ECO:0000256" key="5">
    <source>
        <dbReference type="ARBA" id="ARBA00022840"/>
    </source>
</evidence>
<evidence type="ECO:0000259" key="11">
    <source>
        <dbReference type="PROSITE" id="PS00486"/>
    </source>
</evidence>
<evidence type="ECO:0000256" key="3">
    <source>
        <dbReference type="ARBA" id="ARBA00022741"/>
    </source>
</evidence>
<dbReference type="EMBL" id="MGDD01000141">
    <property type="protein sequence ID" value="OGL46203.1"/>
    <property type="molecule type" value="Genomic_DNA"/>
</dbReference>
<comment type="function">
    <text evidence="8 9">This protein is involved in the repair of mismatches in DNA. It is possible that it carries out the mismatch recognition step. This protein has a weak ATPase activity.</text>
</comment>
<dbReference type="InterPro" id="IPR027417">
    <property type="entry name" value="P-loop_NTPase"/>
</dbReference>
<keyword evidence="5 9" id="KW-0067">ATP-binding</keyword>
<keyword evidence="7 9" id="KW-0234">DNA repair</keyword>
<dbReference type="NCBIfam" id="TIGR01070">
    <property type="entry name" value="mutS1"/>
    <property type="match status" value="1"/>
</dbReference>
<organism evidence="12 13">
    <name type="scientific">Candidatus Schekmanbacteria bacterium RBG_13_48_7</name>
    <dbReference type="NCBI Taxonomy" id="1817878"/>
    <lineage>
        <taxon>Bacteria</taxon>
        <taxon>Candidatus Schekmaniibacteriota</taxon>
    </lineage>
</organism>
<dbReference type="InterPro" id="IPR036678">
    <property type="entry name" value="MutS_con_dom_sf"/>
</dbReference>
<evidence type="ECO:0000256" key="2">
    <source>
        <dbReference type="ARBA" id="ARBA00021982"/>
    </source>
</evidence>
<dbReference type="InterPro" id="IPR007695">
    <property type="entry name" value="DNA_mismatch_repair_MutS-lik_N"/>
</dbReference>
<dbReference type="PANTHER" id="PTHR11361">
    <property type="entry name" value="DNA MISMATCH REPAIR PROTEIN MUTS FAMILY MEMBER"/>
    <property type="match status" value="1"/>
</dbReference>
<dbReference type="SUPFAM" id="SSF53150">
    <property type="entry name" value="DNA repair protein MutS, domain II"/>
    <property type="match status" value="1"/>
</dbReference>
<dbReference type="FunFam" id="3.40.50.300:FF:000870">
    <property type="entry name" value="MutS protein homolog 4"/>
    <property type="match status" value="1"/>
</dbReference>
<dbReference type="GO" id="GO:0140664">
    <property type="term" value="F:ATP-dependent DNA damage sensor activity"/>
    <property type="evidence" value="ECO:0007669"/>
    <property type="project" value="InterPro"/>
</dbReference>
<keyword evidence="4 9" id="KW-0227">DNA damage</keyword>
<dbReference type="Proteomes" id="UP000179266">
    <property type="component" value="Unassembled WGS sequence"/>
</dbReference>
<dbReference type="Gene3D" id="1.10.1420.10">
    <property type="match status" value="2"/>
</dbReference>
<dbReference type="FunFam" id="3.40.1170.10:FF:000001">
    <property type="entry name" value="DNA mismatch repair protein MutS"/>
    <property type="match status" value="1"/>
</dbReference>
<dbReference type="PROSITE" id="PS00486">
    <property type="entry name" value="DNA_MISMATCH_REPAIR_2"/>
    <property type="match status" value="1"/>
</dbReference>
<accession>A0A1F7RXE4</accession>